<dbReference type="PANTHER" id="PTHR12358">
    <property type="entry name" value="SPHINGOSINE KINASE"/>
    <property type="match status" value="1"/>
</dbReference>
<dbReference type="Pfam" id="PF00781">
    <property type="entry name" value="DAGK_cat"/>
    <property type="match status" value="1"/>
</dbReference>
<dbReference type="Pfam" id="PF19279">
    <property type="entry name" value="YegS_C"/>
    <property type="match status" value="1"/>
</dbReference>
<evidence type="ECO:0000313" key="6">
    <source>
        <dbReference type="EMBL" id="APJ03331.1"/>
    </source>
</evidence>
<keyword evidence="2" id="KW-0547">Nucleotide-binding</keyword>
<organism evidence="6 7">
    <name type="scientific">Silvanigrella aquatica</name>
    <dbReference type="NCBI Taxonomy" id="1915309"/>
    <lineage>
        <taxon>Bacteria</taxon>
        <taxon>Pseudomonadati</taxon>
        <taxon>Bdellovibrionota</taxon>
        <taxon>Oligoflexia</taxon>
        <taxon>Silvanigrellales</taxon>
        <taxon>Silvanigrellaceae</taxon>
        <taxon>Silvanigrella</taxon>
    </lineage>
</organism>
<dbReference type="AlphaFoldDB" id="A0A1L4CZF7"/>
<dbReference type="GO" id="GO:0016301">
    <property type="term" value="F:kinase activity"/>
    <property type="evidence" value="ECO:0007669"/>
    <property type="project" value="UniProtKB-KW"/>
</dbReference>
<keyword evidence="7" id="KW-1185">Reference proteome</keyword>
<evidence type="ECO:0000256" key="2">
    <source>
        <dbReference type="ARBA" id="ARBA00022741"/>
    </source>
</evidence>
<dbReference type="KEGG" id="saqi:AXG55_05195"/>
<dbReference type="GO" id="GO:0005524">
    <property type="term" value="F:ATP binding"/>
    <property type="evidence" value="ECO:0007669"/>
    <property type="project" value="UniProtKB-KW"/>
</dbReference>
<dbReference type="Gene3D" id="2.60.200.40">
    <property type="match status" value="1"/>
</dbReference>
<reference evidence="6 7" key="1">
    <citation type="submission" date="2016-10" db="EMBL/GenBank/DDBJ databases">
        <title>Silvanigrella aquatica sp. nov., isolated from a freshwater lake located in the Black Forest, Germany, description of Silvanigrellaceae fam. nov., Silvanigrellales ord. nov., reclassification of the order Bdellovibrionales in the class Oligoflexia, reclassification of the families Bacteriovoracaceae and Halobacteriovoraceae in the new order Bacteriovoracales ord. nov., and reclassification of the family Pseudobacteriovoracaceae in the order Oligoflexiales.</title>
        <authorList>
            <person name="Hahn M.W."/>
            <person name="Schmidt J."/>
            <person name="Koll U."/>
            <person name="Rohde M."/>
            <person name="Verbag S."/>
            <person name="Pitt A."/>
            <person name="Nakai R."/>
            <person name="Naganuma T."/>
            <person name="Lang E."/>
        </authorList>
    </citation>
    <scope>NUCLEOTIDE SEQUENCE [LARGE SCALE GENOMIC DNA]</scope>
    <source>
        <strain evidence="6 7">MWH-Nonnen-W8red</strain>
    </source>
</reference>
<evidence type="ECO:0000256" key="4">
    <source>
        <dbReference type="ARBA" id="ARBA00022840"/>
    </source>
</evidence>
<dbReference type="Gene3D" id="3.40.50.10330">
    <property type="entry name" value="Probable inorganic polyphosphate/atp-NAD kinase, domain 1"/>
    <property type="match status" value="1"/>
</dbReference>
<proteinExistence type="predicted"/>
<dbReference type="InterPro" id="IPR017438">
    <property type="entry name" value="ATP-NAD_kinase_N"/>
</dbReference>
<dbReference type="InterPro" id="IPR016064">
    <property type="entry name" value="NAD/diacylglycerol_kinase_sf"/>
</dbReference>
<dbReference type="SMART" id="SM00046">
    <property type="entry name" value="DAGKc"/>
    <property type="match status" value="1"/>
</dbReference>
<dbReference type="STRING" id="1915309.AXG55_05195"/>
<dbReference type="InterPro" id="IPR045540">
    <property type="entry name" value="YegS/DAGK_C"/>
</dbReference>
<keyword evidence="1" id="KW-0808">Transferase</keyword>
<dbReference type="InterPro" id="IPR001206">
    <property type="entry name" value="Diacylglycerol_kinase_cat_dom"/>
</dbReference>
<accession>A0A1L4CZF7</accession>
<protein>
    <recommendedName>
        <fullName evidence="5">DAGKc domain-containing protein</fullName>
    </recommendedName>
</protein>
<dbReference type="OrthoDB" id="142078at2"/>
<feature type="domain" description="DAGKc" evidence="5">
    <location>
        <begin position="1"/>
        <end position="156"/>
    </location>
</feature>
<dbReference type="Proteomes" id="UP000184731">
    <property type="component" value="Chromosome"/>
</dbReference>
<evidence type="ECO:0000256" key="1">
    <source>
        <dbReference type="ARBA" id="ARBA00022679"/>
    </source>
</evidence>
<keyword evidence="4" id="KW-0067">ATP-binding</keyword>
<evidence type="ECO:0000313" key="7">
    <source>
        <dbReference type="Proteomes" id="UP000184731"/>
    </source>
</evidence>
<keyword evidence="3" id="KW-0418">Kinase</keyword>
<evidence type="ECO:0000256" key="3">
    <source>
        <dbReference type="ARBA" id="ARBA00022777"/>
    </source>
</evidence>
<name>A0A1L4CZF7_9BACT</name>
<dbReference type="PANTHER" id="PTHR12358:SF54">
    <property type="entry name" value="SPHINGOSINE KINASE RELATED PROTEIN"/>
    <property type="match status" value="1"/>
</dbReference>
<dbReference type="PROSITE" id="PS50146">
    <property type="entry name" value="DAGK"/>
    <property type="match status" value="1"/>
</dbReference>
<evidence type="ECO:0000259" key="5">
    <source>
        <dbReference type="PROSITE" id="PS50146"/>
    </source>
</evidence>
<dbReference type="RefSeq" id="WP_148697063.1">
    <property type="nucleotide sequence ID" value="NZ_CP017834.1"/>
</dbReference>
<sequence>MEHNIFFIVNPNSRSGKSKKIWESRILPEVKYLFPQAQWAYTKGSGDASLMAFEAKKLGFDTVVAVGGDGTINEVVNGLLDNCLIQNQQLSNELKNKFVSLNNESIEGTALACLPLGTGCDFIKTLQIPNHFRNALNVIQSGQKILCDVGRIEFENVNKMEQNPLFRYFINVAGCGASGEAIQRINKSKKIFGRRGAFLISAVQTLLKNRSFPIKISYDNEEFTSLNLRVLFVCNGQFCGGGMHIATNASLQNGKFSVIQVKKMNNIRTILLLKRLYSGDFSGLEKDILVREAQSIRILDDSPLKIPAESDGENPGYLPASFTILPKTLSVYAQGYV</sequence>
<dbReference type="InterPro" id="IPR050187">
    <property type="entry name" value="Lipid_Phosphate_FormReg"/>
</dbReference>
<dbReference type="SUPFAM" id="SSF111331">
    <property type="entry name" value="NAD kinase/diacylglycerol kinase-like"/>
    <property type="match status" value="1"/>
</dbReference>
<dbReference type="EMBL" id="CP017834">
    <property type="protein sequence ID" value="APJ03331.1"/>
    <property type="molecule type" value="Genomic_DNA"/>
</dbReference>
<gene>
    <name evidence="6" type="ORF">AXG55_05195</name>
</gene>